<dbReference type="OrthoDB" id="433755at2759"/>
<evidence type="ECO:0000259" key="3">
    <source>
        <dbReference type="PROSITE" id="PS50006"/>
    </source>
</evidence>
<proteinExistence type="predicted"/>
<evidence type="ECO:0000256" key="2">
    <source>
        <dbReference type="SAM" id="MobiDB-lite"/>
    </source>
</evidence>
<dbReference type="InParanoid" id="A0A067R8Z0"/>
<accession>A0A067R8Z0</accession>
<dbReference type="OMA" id="QQAIWTF"/>
<feature type="region of interest" description="Disordered" evidence="2">
    <location>
        <begin position="1"/>
        <end position="47"/>
    </location>
</feature>
<dbReference type="InterPro" id="IPR050923">
    <property type="entry name" value="Cell_Proc_Reg/RNA_Proc"/>
</dbReference>
<feature type="compositionally biased region" description="Acidic residues" evidence="2">
    <location>
        <begin position="82"/>
        <end position="91"/>
    </location>
</feature>
<keyword evidence="5" id="KW-1185">Reference proteome</keyword>
<dbReference type="PANTHER" id="PTHR23308">
    <property type="entry name" value="NUCLEAR INHIBITOR OF PROTEIN PHOSPHATASE-1"/>
    <property type="match status" value="1"/>
</dbReference>
<dbReference type="FunCoup" id="A0A067R8Z0">
    <property type="interactions" value="1477"/>
</dbReference>
<evidence type="ECO:0000313" key="4">
    <source>
        <dbReference type="EMBL" id="KDR16061.1"/>
    </source>
</evidence>
<dbReference type="InterPro" id="IPR008984">
    <property type="entry name" value="SMAD_FHA_dom_sf"/>
</dbReference>
<feature type="domain" description="FHA" evidence="3">
    <location>
        <begin position="169"/>
        <end position="225"/>
    </location>
</feature>
<feature type="compositionally biased region" description="Basic and acidic residues" evidence="2">
    <location>
        <begin position="657"/>
        <end position="676"/>
    </location>
</feature>
<dbReference type="CDD" id="cd19856">
    <property type="entry name" value="DSRM_Kanadaptin"/>
    <property type="match status" value="1"/>
</dbReference>
<protein>
    <submittedName>
        <fullName evidence="4">Kanadaptin</fullName>
    </submittedName>
</protein>
<feature type="region of interest" description="Disordered" evidence="2">
    <location>
        <begin position="288"/>
        <end position="307"/>
    </location>
</feature>
<gene>
    <name evidence="4" type="ORF">L798_10072</name>
</gene>
<dbReference type="eggNOG" id="KOG1881">
    <property type="taxonomic scope" value="Eukaryota"/>
</dbReference>
<organism evidence="4 5">
    <name type="scientific">Zootermopsis nevadensis</name>
    <name type="common">Dampwood termite</name>
    <dbReference type="NCBI Taxonomy" id="136037"/>
    <lineage>
        <taxon>Eukaryota</taxon>
        <taxon>Metazoa</taxon>
        <taxon>Ecdysozoa</taxon>
        <taxon>Arthropoda</taxon>
        <taxon>Hexapoda</taxon>
        <taxon>Insecta</taxon>
        <taxon>Pterygota</taxon>
        <taxon>Neoptera</taxon>
        <taxon>Polyneoptera</taxon>
        <taxon>Dictyoptera</taxon>
        <taxon>Blattodea</taxon>
        <taxon>Blattoidea</taxon>
        <taxon>Termitoidae</taxon>
        <taxon>Termopsidae</taxon>
        <taxon>Zootermopsis</taxon>
    </lineage>
</organism>
<feature type="coiled-coil region" evidence="1">
    <location>
        <begin position="466"/>
        <end position="500"/>
    </location>
</feature>
<dbReference type="InterPro" id="IPR000253">
    <property type="entry name" value="FHA_dom"/>
</dbReference>
<dbReference type="SMART" id="SM00240">
    <property type="entry name" value="FHA"/>
    <property type="match status" value="1"/>
</dbReference>
<feature type="compositionally biased region" description="Basic and acidic residues" evidence="2">
    <location>
        <begin position="288"/>
        <end position="299"/>
    </location>
</feature>
<dbReference type="CDD" id="cd22677">
    <property type="entry name" value="FHA_Kanadaptin"/>
    <property type="match status" value="1"/>
</dbReference>
<sequence length="774" mass="88278">MQESEQADEKHESLGTAEENENRGAEVSITSESEVKDPSKVQDYGRPSVDIFKKPQLIIGPRRGKGVGKVRSIDVMPQEQSIETEDIESAPDTDSSTHDIAEVDPNILKNPDSKTSSAVSPAQKITESLIPLPYKEPNWSGIPNEAYSFEILKSGKILENINLSSKSFYVFGRLSTCDIHMAHPTISRYHAVLQYRSHESENNPIGFYINDLGSTHGTFLNKNRIKSNMYIRVQVGHVLKLGLSTRLFLLQGPEQDMEDESELTVTQLKQKRQVELAARELEELKYQQQEEERAKREEEQGIDWGMGDDADEEADLTENPFAATQNEELYINDPKKTLRGWFEREGYELEYDVEEKGFGQFLCRVELPIENARGSTMMAEAIVKGKKKEAVVQCALEACRLLDRYGLLRQATHESKKRKAKDWEAEDYYDSDEDTFLDRTGTVEKKRQQRMRAAGKRDPGEVVETYDSLMKKHSDILSQLQDLEIQLEKALESVHKLSLEQDRDNEDDEDALDVFMMKLSTPASDKKYVARIKSELTVLKQEEIRLRKLVNIARPANLPELCPPDKINPSVNLPATCKKALPLIGARRKPSSKTKQMEFMENPPNSSTLNAEQEQEEEEDEENVKEESGRFPGCSIAQETKASRNSKKTQKSNNVEQKGKEDKMEVDILDTQDPKKLYTTNPKTKVFGPVMLPPLKENSETTSSTEVVEPHSSDEEKEVERKRNRNKRRTEQRNRKAMQQKTDYDPSDPDYSVWIPPEGQTGDGRTKLNEKFGY</sequence>
<feature type="compositionally biased region" description="Basic and acidic residues" evidence="2">
    <location>
        <begin position="708"/>
        <end position="721"/>
    </location>
</feature>
<feature type="region of interest" description="Disordered" evidence="2">
    <location>
        <begin position="74"/>
        <end position="99"/>
    </location>
</feature>
<evidence type="ECO:0000313" key="5">
    <source>
        <dbReference type="Proteomes" id="UP000027135"/>
    </source>
</evidence>
<reference evidence="4 5" key="1">
    <citation type="journal article" date="2014" name="Nat. Commun.">
        <title>Molecular traces of alternative social organization in a termite genome.</title>
        <authorList>
            <person name="Terrapon N."/>
            <person name="Li C."/>
            <person name="Robertson H.M."/>
            <person name="Ji L."/>
            <person name="Meng X."/>
            <person name="Booth W."/>
            <person name="Chen Z."/>
            <person name="Childers C.P."/>
            <person name="Glastad K.M."/>
            <person name="Gokhale K."/>
            <person name="Gowin J."/>
            <person name="Gronenberg W."/>
            <person name="Hermansen R.A."/>
            <person name="Hu H."/>
            <person name="Hunt B.G."/>
            <person name="Huylmans A.K."/>
            <person name="Khalil S.M."/>
            <person name="Mitchell R.D."/>
            <person name="Munoz-Torres M.C."/>
            <person name="Mustard J.A."/>
            <person name="Pan H."/>
            <person name="Reese J.T."/>
            <person name="Scharf M.E."/>
            <person name="Sun F."/>
            <person name="Vogel H."/>
            <person name="Xiao J."/>
            <person name="Yang W."/>
            <person name="Yang Z."/>
            <person name="Yang Z."/>
            <person name="Zhou J."/>
            <person name="Zhu J."/>
            <person name="Brent C.S."/>
            <person name="Elsik C.G."/>
            <person name="Goodisman M.A."/>
            <person name="Liberles D.A."/>
            <person name="Roe R.M."/>
            <person name="Vargo E.L."/>
            <person name="Vilcinskas A."/>
            <person name="Wang J."/>
            <person name="Bornberg-Bauer E."/>
            <person name="Korb J."/>
            <person name="Zhang G."/>
            <person name="Liebig J."/>
        </authorList>
    </citation>
    <scope>NUCLEOTIDE SEQUENCE [LARGE SCALE GENOMIC DNA]</scope>
    <source>
        <tissue evidence="4">Whole organism</tissue>
    </source>
</reference>
<dbReference type="AlphaFoldDB" id="A0A067R8Z0"/>
<dbReference type="SUPFAM" id="SSF49879">
    <property type="entry name" value="SMAD/FHA domain"/>
    <property type="match status" value="1"/>
</dbReference>
<dbReference type="PROSITE" id="PS50006">
    <property type="entry name" value="FHA_DOMAIN"/>
    <property type="match status" value="1"/>
</dbReference>
<feature type="region of interest" description="Disordered" evidence="2">
    <location>
        <begin position="584"/>
        <end position="774"/>
    </location>
</feature>
<name>A0A067R8Z0_ZOONE</name>
<dbReference type="Pfam" id="PF00498">
    <property type="entry name" value="FHA"/>
    <property type="match status" value="1"/>
</dbReference>
<keyword evidence="1" id="KW-0175">Coiled coil</keyword>
<dbReference type="Proteomes" id="UP000027135">
    <property type="component" value="Unassembled WGS sequence"/>
</dbReference>
<dbReference type="Gene3D" id="2.60.200.20">
    <property type="match status" value="1"/>
</dbReference>
<feature type="compositionally biased region" description="Basic and acidic residues" evidence="2">
    <location>
        <begin position="764"/>
        <end position="774"/>
    </location>
</feature>
<evidence type="ECO:0000256" key="1">
    <source>
        <dbReference type="SAM" id="Coils"/>
    </source>
</evidence>
<feature type="compositionally biased region" description="Acidic residues" evidence="2">
    <location>
        <begin position="613"/>
        <end position="624"/>
    </location>
</feature>
<dbReference type="EMBL" id="KK852807">
    <property type="protein sequence ID" value="KDR16061.1"/>
    <property type="molecule type" value="Genomic_DNA"/>
</dbReference>